<dbReference type="GO" id="GO:0052716">
    <property type="term" value="F:hydroquinone:oxygen oxidoreductase activity"/>
    <property type="evidence" value="ECO:0007669"/>
    <property type="project" value="UniProtKB-EC"/>
</dbReference>
<dbReference type="InterPro" id="IPR011706">
    <property type="entry name" value="Cu-oxidase_C"/>
</dbReference>
<proteinExistence type="inferred from homology"/>
<dbReference type="Proteomes" id="UP001148786">
    <property type="component" value="Unassembled WGS sequence"/>
</dbReference>
<evidence type="ECO:0000256" key="3">
    <source>
        <dbReference type="ARBA" id="ARBA00023002"/>
    </source>
</evidence>
<dbReference type="InterPro" id="IPR011707">
    <property type="entry name" value="Cu-oxidase-like_N"/>
</dbReference>
<dbReference type="InterPro" id="IPR002355">
    <property type="entry name" value="Cu_oxidase_Cu_BS"/>
</dbReference>
<dbReference type="AlphaFoldDB" id="A0A9W8K5Z3"/>
<comment type="similarity">
    <text evidence="1">Belongs to the multicopper oxidase family.</text>
</comment>
<dbReference type="GO" id="GO:0005576">
    <property type="term" value="C:extracellular region"/>
    <property type="evidence" value="ECO:0007669"/>
    <property type="project" value="UniProtKB-SubCell"/>
</dbReference>
<sequence length="466" mass="50269">MVLLFVGLVCLSVISSTYAAIGPAANLFIANKFIQPDGFNRSAVLAGATTDSVSFPGPVITGKKGDTFRMNVIDALTDTTMLVSTSIHWHGFFQHGTNWADGPVGVNQCPLAPGHAFLYDSPLRTKLEPSGTTLIIVATQYCDGLRGALVVYDDNDPHAHLYDFDDESTIITLADWYHTVAPSAGLVPGSDATLINGVGRFAGGPAVDLAVINVLPNKRYRFRLISVSCDPNFIFSIDGHNMTIIEVDSVNVEPLTVDSIQIFAAQRYSFVLNTNQPIDNYWIRARPNGNPTGFSGGIVFNLTSLLFTVNNATFIPPSVPVLLQIMSGSLTAQELLPPGSVYVLPANKVIEISLPGGAIGSPHPIHLHGHNFDVIRSAGSSVYNFANPVRRDVVSIGAAGDNVTFRFTTNNAGPWIMHCHIDWHLNLGLAVVFAEDVPEVTTFSPPADWEQICPDFDKLPPQVFNT</sequence>
<keyword evidence="5" id="KW-1015">Disulfide bond</keyword>
<dbReference type="PANTHER" id="PTHR11709:SF511">
    <property type="entry name" value="LACCASE"/>
    <property type="match status" value="1"/>
</dbReference>
<organism evidence="11 12">
    <name type="scientific">Agrocybe chaxingu</name>
    <dbReference type="NCBI Taxonomy" id="84603"/>
    <lineage>
        <taxon>Eukaryota</taxon>
        <taxon>Fungi</taxon>
        <taxon>Dikarya</taxon>
        <taxon>Basidiomycota</taxon>
        <taxon>Agaricomycotina</taxon>
        <taxon>Agaricomycetes</taxon>
        <taxon>Agaricomycetidae</taxon>
        <taxon>Agaricales</taxon>
        <taxon>Agaricineae</taxon>
        <taxon>Strophariaceae</taxon>
        <taxon>Agrocybe</taxon>
    </lineage>
</organism>
<keyword evidence="7" id="KW-0732">Signal</keyword>
<dbReference type="SUPFAM" id="SSF49503">
    <property type="entry name" value="Cupredoxins"/>
    <property type="match status" value="3"/>
</dbReference>
<evidence type="ECO:0008006" key="13">
    <source>
        <dbReference type="Google" id="ProtNLM"/>
    </source>
</evidence>
<keyword evidence="6" id="KW-0325">Glycoprotein</keyword>
<dbReference type="InterPro" id="IPR045087">
    <property type="entry name" value="Cu-oxidase_fam"/>
</dbReference>
<accession>A0A9W8K5Z3</accession>
<dbReference type="OrthoDB" id="2121828at2759"/>
<gene>
    <name evidence="11" type="ORF">NLJ89_g2769</name>
</gene>
<feature type="domain" description="Plastocyanin-like" evidence="9">
    <location>
        <begin position="315"/>
        <end position="436"/>
    </location>
</feature>
<evidence type="ECO:0000313" key="11">
    <source>
        <dbReference type="EMBL" id="KAJ3513770.1"/>
    </source>
</evidence>
<dbReference type="PANTHER" id="PTHR11709">
    <property type="entry name" value="MULTI-COPPER OXIDASE"/>
    <property type="match status" value="1"/>
</dbReference>
<feature type="domain" description="Plastocyanin-like" evidence="8">
    <location>
        <begin position="167"/>
        <end position="286"/>
    </location>
</feature>
<feature type="chain" id="PRO_5040855983" description="Laccase" evidence="7">
    <location>
        <begin position="20"/>
        <end position="466"/>
    </location>
</feature>
<evidence type="ECO:0000259" key="10">
    <source>
        <dbReference type="Pfam" id="PF07732"/>
    </source>
</evidence>
<evidence type="ECO:0000259" key="9">
    <source>
        <dbReference type="Pfam" id="PF07731"/>
    </source>
</evidence>
<feature type="domain" description="Plastocyanin-like" evidence="10">
    <location>
        <begin position="54"/>
        <end position="155"/>
    </location>
</feature>
<dbReference type="Pfam" id="PF07731">
    <property type="entry name" value="Cu-oxidase_2"/>
    <property type="match status" value="1"/>
</dbReference>
<dbReference type="InterPro" id="IPR001117">
    <property type="entry name" value="Cu-oxidase_2nd"/>
</dbReference>
<evidence type="ECO:0000313" key="12">
    <source>
        <dbReference type="Proteomes" id="UP001148786"/>
    </source>
</evidence>
<reference evidence="11" key="1">
    <citation type="submission" date="2022-07" db="EMBL/GenBank/DDBJ databases">
        <title>Genome Sequence of Agrocybe chaxingu.</title>
        <authorList>
            <person name="Buettner E."/>
        </authorList>
    </citation>
    <scope>NUCLEOTIDE SEQUENCE</scope>
    <source>
        <strain evidence="11">MP-N11</strain>
    </source>
</reference>
<dbReference type="FunFam" id="2.60.40.420:FF:000045">
    <property type="entry name" value="Laccase 2"/>
    <property type="match status" value="1"/>
</dbReference>
<dbReference type="CDD" id="cd13903">
    <property type="entry name" value="CuRO_3_Tv-LCC_like"/>
    <property type="match status" value="1"/>
</dbReference>
<evidence type="ECO:0000256" key="5">
    <source>
        <dbReference type="ARBA" id="ARBA00023157"/>
    </source>
</evidence>
<dbReference type="Gene3D" id="2.60.40.420">
    <property type="entry name" value="Cupredoxins - blue copper proteins"/>
    <property type="match status" value="3"/>
</dbReference>
<evidence type="ECO:0000259" key="8">
    <source>
        <dbReference type="Pfam" id="PF00394"/>
    </source>
</evidence>
<dbReference type="Pfam" id="PF07732">
    <property type="entry name" value="Cu-oxidase_3"/>
    <property type="match status" value="1"/>
</dbReference>
<evidence type="ECO:0000256" key="4">
    <source>
        <dbReference type="ARBA" id="ARBA00023008"/>
    </source>
</evidence>
<dbReference type="Pfam" id="PF00394">
    <property type="entry name" value="Cu-oxidase"/>
    <property type="match status" value="1"/>
</dbReference>
<evidence type="ECO:0000256" key="7">
    <source>
        <dbReference type="SAM" id="SignalP"/>
    </source>
</evidence>
<keyword evidence="4" id="KW-0186">Copper</keyword>
<dbReference type="PROSITE" id="PS00080">
    <property type="entry name" value="MULTICOPPER_OXIDASE2"/>
    <property type="match status" value="1"/>
</dbReference>
<evidence type="ECO:0000256" key="1">
    <source>
        <dbReference type="ARBA" id="ARBA00010609"/>
    </source>
</evidence>
<keyword evidence="12" id="KW-1185">Reference proteome</keyword>
<name>A0A9W8K5Z3_9AGAR</name>
<keyword evidence="3" id="KW-0560">Oxidoreductase</keyword>
<comment type="caution">
    <text evidence="11">The sequence shown here is derived from an EMBL/GenBank/DDBJ whole genome shotgun (WGS) entry which is preliminary data.</text>
</comment>
<dbReference type="EMBL" id="JANKHO010000180">
    <property type="protein sequence ID" value="KAJ3513770.1"/>
    <property type="molecule type" value="Genomic_DNA"/>
</dbReference>
<feature type="signal peptide" evidence="7">
    <location>
        <begin position="1"/>
        <end position="19"/>
    </location>
</feature>
<evidence type="ECO:0000256" key="2">
    <source>
        <dbReference type="ARBA" id="ARBA00022723"/>
    </source>
</evidence>
<evidence type="ECO:0000256" key="6">
    <source>
        <dbReference type="ARBA" id="ARBA00023180"/>
    </source>
</evidence>
<dbReference type="GO" id="GO:0005507">
    <property type="term" value="F:copper ion binding"/>
    <property type="evidence" value="ECO:0007669"/>
    <property type="project" value="InterPro"/>
</dbReference>
<dbReference type="InterPro" id="IPR008972">
    <property type="entry name" value="Cupredoxin"/>
</dbReference>
<keyword evidence="2" id="KW-0479">Metal-binding</keyword>
<protein>
    <recommendedName>
        <fullName evidence="13">Laccase</fullName>
    </recommendedName>
</protein>